<proteinExistence type="predicted"/>
<keyword evidence="2" id="KW-1185">Reference proteome</keyword>
<dbReference type="AlphaFoldDB" id="A0A195BCG7"/>
<sequence>QEVGRDGEVVADSRTDVMEKGEEGGKEITRETHGMTREMIREYVMCQLISCGNTSKERCDDLRVQLRKMREEKRENK</sequence>
<feature type="non-terminal residue" evidence="1">
    <location>
        <position position="1"/>
    </location>
</feature>
<evidence type="ECO:0000313" key="2">
    <source>
        <dbReference type="Proteomes" id="UP000078540"/>
    </source>
</evidence>
<organism evidence="1 2">
    <name type="scientific">Atta colombica</name>
    <dbReference type="NCBI Taxonomy" id="520822"/>
    <lineage>
        <taxon>Eukaryota</taxon>
        <taxon>Metazoa</taxon>
        <taxon>Ecdysozoa</taxon>
        <taxon>Arthropoda</taxon>
        <taxon>Hexapoda</taxon>
        <taxon>Insecta</taxon>
        <taxon>Pterygota</taxon>
        <taxon>Neoptera</taxon>
        <taxon>Endopterygota</taxon>
        <taxon>Hymenoptera</taxon>
        <taxon>Apocrita</taxon>
        <taxon>Aculeata</taxon>
        <taxon>Formicoidea</taxon>
        <taxon>Formicidae</taxon>
        <taxon>Myrmicinae</taxon>
        <taxon>Atta</taxon>
    </lineage>
</organism>
<protein>
    <submittedName>
        <fullName evidence="1">Uncharacterized protein</fullName>
    </submittedName>
</protein>
<gene>
    <name evidence="1" type="ORF">ALC53_07681</name>
</gene>
<name>A0A195BCG7_9HYME</name>
<accession>A0A195BCG7</accession>
<dbReference type="EMBL" id="KQ976528">
    <property type="protein sequence ID" value="KYM81889.1"/>
    <property type="molecule type" value="Genomic_DNA"/>
</dbReference>
<reference evidence="1 2" key="1">
    <citation type="submission" date="2015-09" db="EMBL/GenBank/DDBJ databases">
        <title>Atta colombica WGS genome.</title>
        <authorList>
            <person name="Nygaard S."/>
            <person name="Hu H."/>
            <person name="Boomsma J."/>
            <person name="Zhang G."/>
        </authorList>
    </citation>
    <scope>NUCLEOTIDE SEQUENCE [LARGE SCALE GENOMIC DNA]</scope>
    <source>
        <strain evidence="1">Treedump-2</strain>
        <tissue evidence="1">Whole body</tissue>
    </source>
</reference>
<evidence type="ECO:0000313" key="1">
    <source>
        <dbReference type="EMBL" id="KYM81889.1"/>
    </source>
</evidence>
<dbReference type="Proteomes" id="UP000078540">
    <property type="component" value="Unassembled WGS sequence"/>
</dbReference>